<name>A0A0B2UKG7_TOXCA</name>
<evidence type="ECO:0000313" key="2">
    <source>
        <dbReference type="EMBL" id="KHN71556.1"/>
    </source>
</evidence>
<proteinExistence type="predicted"/>
<dbReference type="EMBL" id="JPKZ01021798">
    <property type="protein sequence ID" value="KHN71556.1"/>
    <property type="molecule type" value="Genomic_DNA"/>
</dbReference>
<evidence type="ECO:0000313" key="3">
    <source>
        <dbReference type="Proteomes" id="UP000031036"/>
    </source>
</evidence>
<feature type="region of interest" description="Disordered" evidence="1">
    <location>
        <begin position="1"/>
        <end position="25"/>
    </location>
</feature>
<reference evidence="2 3" key="1">
    <citation type="submission" date="2014-11" db="EMBL/GenBank/DDBJ databases">
        <title>Genetic blueprint of the zoonotic pathogen Toxocara canis.</title>
        <authorList>
            <person name="Zhu X.-Q."/>
            <person name="Korhonen P.K."/>
            <person name="Cai H."/>
            <person name="Young N.D."/>
            <person name="Nejsum P."/>
            <person name="von Samson-Himmelstjerna G."/>
            <person name="Boag P.R."/>
            <person name="Tan P."/>
            <person name="Li Q."/>
            <person name="Min J."/>
            <person name="Yang Y."/>
            <person name="Wang X."/>
            <person name="Fang X."/>
            <person name="Hall R.S."/>
            <person name="Hofmann A."/>
            <person name="Sternberg P.W."/>
            <person name="Jex A.R."/>
            <person name="Gasser R.B."/>
        </authorList>
    </citation>
    <scope>NUCLEOTIDE SEQUENCE [LARGE SCALE GENOMIC DNA]</scope>
    <source>
        <strain evidence="2">PN_DK_2014</strain>
    </source>
</reference>
<gene>
    <name evidence="2" type="ORF">Tcan_02180</name>
</gene>
<accession>A0A0B2UKG7</accession>
<sequence length="161" mass="17629">MEGVEVVHLEDSSHNSQSEHYPLERSNSCSGAFRRGLSSLAMRRQLSAFSDTVDQHFTGSVLANYTVESDSSLLNTEKMTTVPSGYADFACHRDANGLSKSPATVIEPDSVCSIFHTIMNTEILKAFQHTHCTSALRNLAVAEDNSGTHKNVRCVDLCFDS</sequence>
<evidence type="ECO:0000256" key="1">
    <source>
        <dbReference type="SAM" id="MobiDB-lite"/>
    </source>
</evidence>
<comment type="caution">
    <text evidence="2">The sequence shown here is derived from an EMBL/GenBank/DDBJ whole genome shotgun (WGS) entry which is preliminary data.</text>
</comment>
<feature type="compositionally biased region" description="Polar residues" evidence="1">
    <location>
        <begin position="14"/>
        <end position="25"/>
    </location>
</feature>
<dbReference type="Proteomes" id="UP000031036">
    <property type="component" value="Unassembled WGS sequence"/>
</dbReference>
<feature type="compositionally biased region" description="Basic and acidic residues" evidence="1">
    <location>
        <begin position="1"/>
        <end position="13"/>
    </location>
</feature>
<dbReference type="AlphaFoldDB" id="A0A0B2UKG7"/>
<protein>
    <submittedName>
        <fullName evidence="2">Uncharacterized protein</fullName>
    </submittedName>
</protein>
<keyword evidence="3" id="KW-1185">Reference proteome</keyword>
<organism evidence="2 3">
    <name type="scientific">Toxocara canis</name>
    <name type="common">Canine roundworm</name>
    <dbReference type="NCBI Taxonomy" id="6265"/>
    <lineage>
        <taxon>Eukaryota</taxon>
        <taxon>Metazoa</taxon>
        <taxon>Ecdysozoa</taxon>
        <taxon>Nematoda</taxon>
        <taxon>Chromadorea</taxon>
        <taxon>Rhabditida</taxon>
        <taxon>Spirurina</taxon>
        <taxon>Ascaridomorpha</taxon>
        <taxon>Ascaridoidea</taxon>
        <taxon>Toxocaridae</taxon>
        <taxon>Toxocara</taxon>
    </lineage>
</organism>